<dbReference type="GO" id="GO:0008725">
    <property type="term" value="F:DNA-3-methyladenine glycosylase activity"/>
    <property type="evidence" value="ECO:0007669"/>
    <property type="project" value="TreeGrafter"/>
</dbReference>
<reference evidence="8 9" key="1">
    <citation type="submission" date="2018-10" db="EMBL/GenBank/DDBJ databases">
        <title>Falsibacillus sp. genome draft.</title>
        <authorList>
            <person name="Shi S."/>
        </authorList>
    </citation>
    <scope>NUCLEOTIDE SEQUENCE [LARGE SCALE GENOMIC DNA]</scope>
    <source>
        <strain evidence="8 9">GY 10110</strain>
    </source>
</reference>
<evidence type="ECO:0000313" key="9">
    <source>
        <dbReference type="Proteomes" id="UP000276770"/>
    </source>
</evidence>
<dbReference type="GO" id="GO:0006307">
    <property type="term" value="P:DNA alkylation repair"/>
    <property type="evidence" value="ECO:0007669"/>
    <property type="project" value="TreeGrafter"/>
</dbReference>
<dbReference type="PANTHER" id="PTHR43003">
    <property type="entry name" value="DNA-3-METHYLADENINE GLYCOSYLASE"/>
    <property type="match status" value="1"/>
</dbReference>
<dbReference type="GO" id="GO:0032131">
    <property type="term" value="F:alkylated DNA binding"/>
    <property type="evidence" value="ECO:0007669"/>
    <property type="project" value="TreeGrafter"/>
</dbReference>
<dbReference type="GO" id="GO:0006289">
    <property type="term" value="P:nucleotide-excision repair"/>
    <property type="evidence" value="ECO:0007669"/>
    <property type="project" value="InterPro"/>
</dbReference>
<evidence type="ECO:0000256" key="1">
    <source>
        <dbReference type="ARBA" id="ARBA00000086"/>
    </source>
</evidence>
<dbReference type="RefSeq" id="WP_121681387.1">
    <property type="nucleotide sequence ID" value="NZ_RCVZ01000010.1"/>
</dbReference>
<accession>A0A3L7JU84</accession>
<dbReference type="GO" id="GO:0032993">
    <property type="term" value="C:protein-DNA complex"/>
    <property type="evidence" value="ECO:0007669"/>
    <property type="project" value="TreeGrafter"/>
</dbReference>
<protein>
    <recommendedName>
        <fullName evidence="3">DNA-3-methyladenine glycosylase II</fullName>
        <ecNumber evidence="3">3.2.2.21</ecNumber>
    </recommendedName>
</protein>
<dbReference type="GO" id="GO:0043916">
    <property type="term" value="F:DNA-7-methylguanine glycosylase activity"/>
    <property type="evidence" value="ECO:0007669"/>
    <property type="project" value="TreeGrafter"/>
</dbReference>
<dbReference type="Pfam" id="PF00730">
    <property type="entry name" value="HhH-GPD"/>
    <property type="match status" value="1"/>
</dbReference>
<evidence type="ECO:0000256" key="6">
    <source>
        <dbReference type="ARBA" id="ARBA00023204"/>
    </source>
</evidence>
<dbReference type="InterPro" id="IPR003265">
    <property type="entry name" value="HhH-GPD_domain"/>
</dbReference>
<dbReference type="Proteomes" id="UP000276770">
    <property type="component" value="Unassembled WGS sequence"/>
</dbReference>
<dbReference type="GO" id="GO:0005737">
    <property type="term" value="C:cytoplasm"/>
    <property type="evidence" value="ECO:0007669"/>
    <property type="project" value="TreeGrafter"/>
</dbReference>
<keyword evidence="5" id="KW-0378">Hydrolase</keyword>
<keyword evidence="9" id="KW-1185">Reference proteome</keyword>
<dbReference type="InterPro" id="IPR012904">
    <property type="entry name" value="OGG_N"/>
</dbReference>
<evidence type="ECO:0000259" key="7">
    <source>
        <dbReference type="SMART" id="SM00478"/>
    </source>
</evidence>
<dbReference type="SUPFAM" id="SSF48150">
    <property type="entry name" value="DNA-glycosylase"/>
    <property type="match status" value="1"/>
</dbReference>
<dbReference type="Gene3D" id="1.10.1670.10">
    <property type="entry name" value="Helix-hairpin-Helix base-excision DNA repair enzymes (C-terminal)"/>
    <property type="match status" value="1"/>
</dbReference>
<gene>
    <name evidence="8" type="ORF">D9X91_14655</name>
</gene>
<keyword evidence="4" id="KW-0227">DNA damage</keyword>
<evidence type="ECO:0000256" key="3">
    <source>
        <dbReference type="ARBA" id="ARBA00012000"/>
    </source>
</evidence>
<dbReference type="PANTHER" id="PTHR43003:SF12">
    <property type="entry name" value="DNA-3-METHYLADENINE GLYCOSYLASE"/>
    <property type="match status" value="1"/>
</dbReference>
<evidence type="ECO:0000256" key="5">
    <source>
        <dbReference type="ARBA" id="ARBA00022801"/>
    </source>
</evidence>
<dbReference type="OrthoDB" id="9785929at2"/>
<dbReference type="Gene3D" id="1.10.340.30">
    <property type="entry name" value="Hypothetical protein, domain 2"/>
    <property type="match status" value="1"/>
</dbReference>
<comment type="catalytic activity">
    <reaction evidence="1">
        <text>Hydrolysis of alkylated DNA, releasing 3-methyladenine, 3-methylguanine, 7-methylguanine and 7-methyladenine.</text>
        <dbReference type="EC" id="3.2.2.21"/>
    </reaction>
</comment>
<dbReference type="CDD" id="cd00056">
    <property type="entry name" value="ENDO3c"/>
    <property type="match status" value="1"/>
</dbReference>
<sequence length="300" mass="34837">MSFLLSKTVIPIPDEFDFSECLVFLGRSDKEVLHHIEGDVLYKAIKMGENRYLVKLNMDDRGMIVEFVDRTPNEGDRASIISFVHELFDLDKDLSGFYRMMKEDPILRSISGSYDGLRIIGMPDLFEALTWAVMGQQINLNFAYTLKQSFVEAYGDKLEFNGRTYWIYPSYERIAGLDVEDLRMHQFTIRKAEYIIGLAKAMNEGIISKERLKELNGYQQIHKALTALRGVGAWTADYVMMKCLLHPEAFPIADVGLHNAIKQQLKMDRKPTVEEIKIWTQNWRGWQAYAVFYLWRSLYG</sequence>
<proteinExistence type="inferred from homology"/>
<dbReference type="FunFam" id="1.10.340.30:FF:000004">
    <property type="entry name" value="DNA-3-methyladenine glycosylase II"/>
    <property type="match status" value="1"/>
</dbReference>
<comment type="caution">
    <text evidence="8">The sequence shown here is derived from an EMBL/GenBank/DDBJ whole genome shotgun (WGS) entry which is preliminary data.</text>
</comment>
<comment type="similarity">
    <text evidence="2">Belongs to the alkylbase DNA glycosidase AlkA family.</text>
</comment>
<dbReference type="EC" id="3.2.2.21" evidence="3"/>
<dbReference type="InterPro" id="IPR011257">
    <property type="entry name" value="DNA_glycosylase"/>
</dbReference>
<dbReference type="SMART" id="SM00478">
    <property type="entry name" value="ENDO3c"/>
    <property type="match status" value="1"/>
</dbReference>
<keyword evidence="6" id="KW-0234">DNA repair</keyword>
<feature type="domain" description="HhH-GPD" evidence="7">
    <location>
        <begin position="134"/>
        <end position="299"/>
    </location>
</feature>
<evidence type="ECO:0000313" key="8">
    <source>
        <dbReference type="EMBL" id="RLQ94296.1"/>
    </source>
</evidence>
<dbReference type="InterPro" id="IPR037046">
    <property type="entry name" value="AlkA_N_sf"/>
</dbReference>
<dbReference type="AlphaFoldDB" id="A0A3L7JU84"/>
<organism evidence="8 9">
    <name type="scientific">Falsibacillus albus</name>
    <dbReference type="NCBI Taxonomy" id="2478915"/>
    <lineage>
        <taxon>Bacteria</taxon>
        <taxon>Bacillati</taxon>
        <taxon>Bacillota</taxon>
        <taxon>Bacilli</taxon>
        <taxon>Bacillales</taxon>
        <taxon>Bacillaceae</taxon>
        <taxon>Falsibacillus</taxon>
    </lineage>
</organism>
<dbReference type="GO" id="GO:0008534">
    <property type="term" value="F:oxidized purine nucleobase lesion DNA N-glycosylase activity"/>
    <property type="evidence" value="ECO:0007669"/>
    <property type="project" value="InterPro"/>
</dbReference>
<dbReference type="EMBL" id="RCVZ01000010">
    <property type="protein sequence ID" value="RLQ94296.1"/>
    <property type="molecule type" value="Genomic_DNA"/>
</dbReference>
<dbReference type="InterPro" id="IPR051912">
    <property type="entry name" value="Alkylbase_DNA_Glycosylase/TA"/>
</dbReference>
<dbReference type="Pfam" id="PF07934">
    <property type="entry name" value="OGG_N"/>
    <property type="match status" value="1"/>
</dbReference>
<dbReference type="InterPro" id="IPR023170">
    <property type="entry name" value="HhH_base_excis_C"/>
</dbReference>
<evidence type="ECO:0000256" key="2">
    <source>
        <dbReference type="ARBA" id="ARBA00010817"/>
    </source>
</evidence>
<dbReference type="GO" id="GO:0006285">
    <property type="term" value="P:base-excision repair, AP site formation"/>
    <property type="evidence" value="ECO:0007669"/>
    <property type="project" value="TreeGrafter"/>
</dbReference>
<name>A0A3L7JU84_9BACI</name>
<evidence type="ECO:0000256" key="4">
    <source>
        <dbReference type="ARBA" id="ARBA00022763"/>
    </source>
</evidence>
<dbReference type="Gene3D" id="3.30.310.20">
    <property type="entry name" value="DNA-3-methyladenine glycosylase AlkA, N-terminal domain"/>
    <property type="match status" value="1"/>
</dbReference>